<name>E9D3L8_COCPS</name>
<evidence type="ECO:0000256" key="2">
    <source>
        <dbReference type="SAM" id="Phobius"/>
    </source>
</evidence>
<reference evidence="4" key="2">
    <citation type="submission" date="2010-03" db="EMBL/GenBank/DDBJ databases">
        <title>The genome sequence of Coccidioides posadasii strain Silveira.</title>
        <authorList>
            <consortium name="The Broad Institute Genome Sequencing Center for Infectious Disease"/>
            <person name="Neafsey D."/>
            <person name="Orbach M."/>
            <person name="Henn M.R."/>
            <person name="Cole G.T."/>
            <person name="Galgiani J."/>
            <person name="Gardner M.J."/>
            <person name="Kirkland T.N."/>
            <person name="Taylor J.W."/>
            <person name="Young S.K."/>
            <person name="Zeng Q."/>
            <person name="Koehrsen M."/>
            <person name="Alvarado L."/>
            <person name="Berlin A."/>
            <person name="Borenstein D."/>
            <person name="Chapman S.B."/>
            <person name="Chen Z."/>
            <person name="Engels R."/>
            <person name="Freedman E."/>
            <person name="Gellesch M."/>
            <person name="Goldberg J."/>
            <person name="Griggs A."/>
            <person name="Gujja S."/>
            <person name="Heilman E."/>
            <person name="Heiman D."/>
            <person name="Howarth C."/>
            <person name="Jen D."/>
            <person name="Larson L."/>
            <person name="Mehta T."/>
            <person name="Neiman D."/>
            <person name="Park D."/>
            <person name="Pearson M."/>
            <person name="Richards J."/>
            <person name="Roberts A."/>
            <person name="Saif S."/>
            <person name="Shea T."/>
            <person name="Shenoy N."/>
            <person name="Sisk P."/>
            <person name="Stolte C."/>
            <person name="Sykes S."/>
            <person name="Walk T."/>
            <person name="White J."/>
            <person name="Yandava C."/>
            <person name="Haas B."/>
            <person name="Nusbaum C."/>
            <person name="Birren B."/>
        </authorList>
    </citation>
    <scope>NUCLEOTIDE SEQUENCE [LARGE SCALE GENOMIC DNA]</scope>
    <source>
        <strain evidence="4">RMSCC 757 / Silveira</strain>
    </source>
</reference>
<protein>
    <submittedName>
        <fullName evidence="3">Uncharacterized protein</fullName>
    </submittedName>
</protein>
<dbReference type="HOGENOM" id="CLU_811341_0_0_1"/>
<dbReference type="VEuPathDB" id="FungiDB:CPSG_04207"/>
<dbReference type="eggNOG" id="ENOG502SP9G">
    <property type="taxonomic scope" value="Eukaryota"/>
</dbReference>
<dbReference type="Proteomes" id="UP000002497">
    <property type="component" value="Unassembled WGS sequence"/>
</dbReference>
<keyword evidence="2" id="KW-1133">Transmembrane helix</keyword>
<dbReference type="OrthoDB" id="3938867at2759"/>
<dbReference type="EMBL" id="GL636491">
    <property type="protein sequence ID" value="EFW18661.1"/>
    <property type="molecule type" value="Genomic_DNA"/>
</dbReference>
<feature type="transmembrane region" description="Helical" evidence="2">
    <location>
        <begin position="75"/>
        <end position="98"/>
    </location>
</feature>
<evidence type="ECO:0000256" key="1">
    <source>
        <dbReference type="SAM" id="MobiDB-lite"/>
    </source>
</evidence>
<feature type="region of interest" description="Disordered" evidence="1">
    <location>
        <begin position="1"/>
        <end position="24"/>
    </location>
</feature>
<sequence>MKPARRRHSLFSNGNKDDRRGPYAARRRAGCSRVLGGGIVSSLNLRDATRRDAKPHKTPLNSKLNNKAPTSVHQLVLLVLVIYHFCCWTPHLCLFLPLRVPMGTRSLICVWYKGRFVIAQYTQFDGYPEGQGADILRFISVKGNIERLKAGLEHVKAISDQELNEIHRKVDEGLRARQNAGVTTSPMNMMMMTGGSGMDSLYPSLSRLAGAGILEIAAQASADKPVPVSLDLEFANDSLFCEWAYCIDLDTAVFEVFGGGSLKANSGSKRFEDVGGANDPVPTLIRSFSLDNLPENPDAFIELLGDVYDSGDEPQEEEEERGLAKTVDGDAAQDDTVINPAG</sequence>
<feature type="compositionally biased region" description="Acidic residues" evidence="1">
    <location>
        <begin position="309"/>
        <end position="320"/>
    </location>
</feature>
<evidence type="ECO:0000313" key="3">
    <source>
        <dbReference type="EMBL" id="EFW18661.1"/>
    </source>
</evidence>
<reference evidence="4" key="1">
    <citation type="journal article" date="2010" name="Genome Res.">
        <title>Population genomic sequencing of Coccidioides fungi reveals recent hybridization and transposon control.</title>
        <authorList>
            <person name="Neafsey D.E."/>
            <person name="Barker B.M."/>
            <person name="Sharpton T.J."/>
            <person name="Stajich J.E."/>
            <person name="Park D.J."/>
            <person name="Whiston E."/>
            <person name="Hung C.-Y."/>
            <person name="McMahan C."/>
            <person name="White J."/>
            <person name="Sykes S."/>
            <person name="Heiman D."/>
            <person name="Young S."/>
            <person name="Zeng Q."/>
            <person name="Abouelleil A."/>
            <person name="Aftuck L."/>
            <person name="Bessette D."/>
            <person name="Brown A."/>
            <person name="FitzGerald M."/>
            <person name="Lui A."/>
            <person name="Macdonald J.P."/>
            <person name="Priest M."/>
            <person name="Orbach M.J."/>
            <person name="Galgiani J.N."/>
            <person name="Kirkland T.N."/>
            <person name="Cole G.T."/>
            <person name="Birren B.W."/>
            <person name="Henn M.R."/>
            <person name="Taylor J.W."/>
            <person name="Rounsley S.D."/>
        </authorList>
    </citation>
    <scope>NUCLEOTIDE SEQUENCE [LARGE SCALE GENOMIC DNA]</scope>
    <source>
        <strain evidence="4">RMSCC 757 / Silveira</strain>
    </source>
</reference>
<gene>
    <name evidence="3" type="ORF">CPSG_04207</name>
</gene>
<keyword evidence="2" id="KW-0472">Membrane</keyword>
<accession>E9D3L8</accession>
<feature type="region of interest" description="Disordered" evidence="1">
    <location>
        <begin position="308"/>
        <end position="342"/>
    </location>
</feature>
<evidence type="ECO:0000313" key="4">
    <source>
        <dbReference type="Proteomes" id="UP000002497"/>
    </source>
</evidence>
<dbReference type="AlphaFoldDB" id="E9D3L8"/>
<organism evidence="4">
    <name type="scientific">Coccidioides posadasii (strain RMSCC 757 / Silveira)</name>
    <name type="common">Valley fever fungus</name>
    <dbReference type="NCBI Taxonomy" id="443226"/>
    <lineage>
        <taxon>Eukaryota</taxon>
        <taxon>Fungi</taxon>
        <taxon>Dikarya</taxon>
        <taxon>Ascomycota</taxon>
        <taxon>Pezizomycotina</taxon>
        <taxon>Eurotiomycetes</taxon>
        <taxon>Eurotiomycetidae</taxon>
        <taxon>Onygenales</taxon>
        <taxon>Onygenaceae</taxon>
        <taxon>Coccidioides</taxon>
    </lineage>
</organism>
<keyword evidence="2" id="KW-0812">Transmembrane</keyword>
<keyword evidence="4" id="KW-1185">Reference proteome</keyword>
<proteinExistence type="predicted"/>
<dbReference type="VEuPathDB" id="FungiDB:D8B26_005489"/>